<comment type="caution">
    <text evidence="1">The sequence shown here is derived from an EMBL/GenBank/DDBJ whole genome shotgun (WGS) entry which is preliminary data.</text>
</comment>
<dbReference type="Proteomes" id="UP000559653">
    <property type="component" value="Unassembled WGS sequence"/>
</dbReference>
<proteinExistence type="predicted"/>
<evidence type="ECO:0000313" key="1">
    <source>
        <dbReference type="EMBL" id="MBA4452711.1"/>
    </source>
</evidence>
<protein>
    <submittedName>
        <fullName evidence="1">UBP-type zinc finger domain-containing protein</fullName>
    </submittedName>
</protein>
<dbReference type="EMBL" id="JACEMZ010000038">
    <property type="protein sequence ID" value="MBA4452711.1"/>
    <property type="molecule type" value="Genomic_DNA"/>
</dbReference>
<reference evidence="1 2" key="1">
    <citation type="journal article" date="2020" name="Appl. Environ. Microbiol.">
        <title>Genomic Characteristics of a Novel Species of Ammonia-Oxidizing Archaea from the Jiulong River Estuary.</title>
        <authorList>
            <person name="Zou D."/>
            <person name="Wan R."/>
            <person name="Han L."/>
            <person name="Xu M.N."/>
            <person name="Liu Y."/>
            <person name="Liu H."/>
            <person name="Kao S.J."/>
            <person name="Li M."/>
        </authorList>
    </citation>
    <scope>NUCLEOTIDE SEQUENCE [LARGE SCALE GENOMIC DNA]</scope>
    <source>
        <strain evidence="1">W1bin1</strain>
    </source>
</reference>
<accession>A0AC60VZB9</accession>
<name>A0AC60VZB9_9ARCH</name>
<gene>
    <name evidence="1" type="ORF">H2B03_06055</name>
</gene>
<sequence>MTCEHFSEEKKIEPQRLECEECKKEHLPTVALRMCLTCGHVGCCDSSIGQHATEHFKKSGHPVMQAVPDKSWKWCYIHEEYY</sequence>
<evidence type="ECO:0000313" key="2">
    <source>
        <dbReference type="Proteomes" id="UP000559653"/>
    </source>
</evidence>
<organism evidence="1 2">
    <name type="scientific">Candidatus Nitrosomaritimum aestuariumsis</name>
    <dbReference type="NCBI Taxonomy" id="3342354"/>
    <lineage>
        <taxon>Archaea</taxon>
        <taxon>Nitrososphaerota</taxon>
        <taxon>Nitrososphaeria</taxon>
        <taxon>Nitrosopumilales</taxon>
        <taxon>Nitrosopumilaceae</taxon>
        <taxon>Candidatus Nitrosomaritimum</taxon>
    </lineage>
</organism>